<evidence type="ECO:0008006" key="9">
    <source>
        <dbReference type="Google" id="ProtNLM"/>
    </source>
</evidence>
<evidence type="ECO:0000313" key="8">
    <source>
        <dbReference type="Proteomes" id="UP000078390"/>
    </source>
</evidence>
<comment type="caution">
    <text evidence="7">The sequence shown here is derived from an EMBL/GenBank/DDBJ whole genome shotgun (WGS) entry which is preliminary data.</text>
</comment>
<dbReference type="InterPro" id="IPR037038">
    <property type="entry name" value="HepT-like_sf"/>
</dbReference>
<dbReference type="PATRIC" id="fig|999894.6.peg.1970"/>
<dbReference type="Proteomes" id="UP000078390">
    <property type="component" value="Unassembled WGS sequence"/>
</dbReference>
<dbReference type="PANTHER" id="PTHR34139">
    <property type="entry name" value="UPF0331 PROTEIN MJ0127"/>
    <property type="match status" value="1"/>
</dbReference>
<comment type="similarity">
    <text evidence="6">Belongs to the HepT RNase toxin family.</text>
</comment>
<accession>A0A179D1M5</accession>
<evidence type="ECO:0000256" key="5">
    <source>
        <dbReference type="ARBA" id="ARBA00022801"/>
    </source>
</evidence>
<dbReference type="OrthoDB" id="9802833at2"/>
<dbReference type="RefSeq" id="WP_068671709.1">
    <property type="nucleotide sequence ID" value="NZ_LWLG01000019.1"/>
</dbReference>
<evidence type="ECO:0000256" key="4">
    <source>
        <dbReference type="ARBA" id="ARBA00022741"/>
    </source>
</evidence>
<dbReference type="AlphaFoldDB" id="A0A179D1M5"/>
<dbReference type="GO" id="GO:0016787">
    <property type="term" value="F:hydrolase activity"/>
    <property type="evidence" value="ECO:0007669"/>
    <property type="project" value="UniProtKB-KW"/>
</dbReference>
<organism evidence="7 8">
    <name type="scientific">Thermosulfurimonas dismutans</name>
    <dbReference type="NCBI Taxonomy" id="999894"/>
    <lineage>
        <taxon>Bacteria</taxon>
        <taxon>Pseudomonadati</taxon>
        <taxon>Thermodesulfobacteriota</taxon>
        <taxon>Thermodesulfobacteria</taxon>
        <taxon>Thermodesulfobacteriales</taxon>
        <taxon>Thermodesulfobacteriaceae</taxon>
        <taxon>Thermosulfurimonas</taxon>
    </lineage>
</organism>
<keyword evidence="8" id="KW-1185">Reference proteome</keyword>
<dbReference type="GO" id="GO:0110001">
    <property type="term" value="C:toxin-antitoxin complex"/>
    <property type="evidence" value="ECO:0007669"/>
    <property type="project" value="InterPro"/>
</dbReference>
<keyword evidence="1" id="KW-0597">Phosphoprotein</keyword>
<dbReference type="PANTHER" id="PTHR34139:SF1">
    <property type="entry name" value="RNASE MJ1380-RELATED"/>
    <property type="match status" value="1"/>
</dbReference>
<keyword evidence="3" id="KW-0540">Nuclease</keyword>
<evidence type="ECO:0000256" key="1">
    <source>
        <dbReference type="ARBA" id="ARBA00022553"/>
    </source>
</evidence>
<dbReference type="Gene3D" id="1.20.120.580">
    <property type="entry name" value="bsu32300-like"/>
    <property type="match status" value="1"/>
</dbReference>
<dbReference type="InterPro" id="IPR051813">
    <property type="entry name" value="HepT_RNase_toxin"/>
</dbReference>
<dbReference type="EMBL" id="LWLG01000019">
    <property type="protein sequence ID" value="OAQ19975.1"/>
    <property type="molecule type" value="Genomic_DNA"/>
</dbReference>
<dbReference type="GO" id="GO:0004540">
    <property type="term" value="F:RNA nuclease activity"/>
    <property type="evidence" value="ECO:0007669"/>
    <property type="project" value="InterPro"/>
</dbReference>
<keyword evidence="4" id="KW-0547">Nucleotide-binding</keyword>
<evidence type="ECO:0000256" key="2">
    <source>
        <dbReference type="ARBA" id="ARBA00022649"/>
    </source>
</evidence>
<evidence type="ECO:0000256" key="6">
    <source>
        <dbReference type="ARBA" id="ARBA00024207"/>
    </source>
</evidence>
<dbReference type="Pfam" id="PF01934">
    <property type="entry name" value="HepT-like"/>
    <property type="match status" value="1"/>
</dbReference>
<evidence type="ECO:0000256" key="3">
    <source>
        <dbReference type="ARBA" id="ARBA00022722"/>
    </source>
</evidence>
<gene>
    <name evidence="7" type="ORF">TDIS_1974</name>
</gene>
<name>A0A179D1M5_9BACT</name>
<proteinExistence type="inferred from homology"/>
<dbReference type="InterPro" id="IPR008201">
    <property type="entry name" value="HepT-like"/>
</dbReference>
<evidence type="ECO:0000313" key="7">
    <source>
        <dbReference type="EMBL" id="OAQ19975.1"/>
    </source>
</evidence>
<sequence>MSKKRSLKLYLEDILEEIQRIKRFTEGVVNYEDFKNNELLLYAVLKSLENIGEAVKNIPEDKRKLYPLPWREIAGMRDILIHEYFGINTKIVWDIIKTELPELEKAIVFLIEKVGNVPQA</sequence>
<reference evidence="7 8" key="1">
    <citation type="submission" date="2016-04" db="EMBL/GenBank/DDBJ databases">
        <title>Genome analysis of Thermosulfurimonas dismutans, the first thermophilic sulfur-disproportionating bacterium of the phylum Thermodesulfobacteria.</title>
        <authorList>
            <person name="Mardanov A.V."/>
            <person name="Beletsky A.V."/>
            <person name="Kadnikov V.V."/>
            <person name="Slobodkin A.I."/>
            <person name="Ravin N.V."/>
        </authorList>
    </citation>
    <scope>NUCLEOTIDE SEQUENCE [LARGE SCALE GENOMIC DNA]</scope>
    <source>
        <strain evidence="7 8">S95</strain>
    </source>
</reference>
<keyword evidence="2" id="KW-1277">Toxin-antitoxin system</keyword>
<dbReference type="STRING" id="999894.TDIS_1974"/>
<protein>
    <recommendedName>
        <fullName evidence="9">DUF86 domain-containing protein</fullName>
    </recommendedName>
</protein>
<dbReference type="GO" id="GO:0000166">
    <property type="term" value="F:nucleotide binding"/>
    <property type="evidence" value="ECO:0007669"/>
    <property type="project" value="UniProtKB-KW"/>
</dbReference>
<keyword evidence="5" id="KW-0378">Hydrolase</keyword>